<evidence type="ECO:0000256" key="5">
    <source>
        <dbReference type="ARBA" id="ARBA00016383"/>
    </source>
</evidence>
<comment type="caution">
    <text evidence="16">The sequence shown here is derived from an EMBL/GenBank/DDBJ whole genome shotgun (WGS) entry which is preliminary data.</text>
</comment>
<evidence type="ECO:0000256" key="12">
    <source>
        <dbReference type="ARBA" id="ARBA00023136"/>
    </source>
</evidence>
<dbReference type="Pfam" id="PF07347">
    <property type="entry name" value="CI-B14_5a"/>
    <property type="match status" value="1"/>
</dbReference>
<evidence type="ECO:0000256" key="3">
    <source>
        <dbReference type="ARBA" id="ARBA00005482"/>
    </source>
</evidence>
<keyword evidence="17" id="KW-1185">Reference proteome</keyword>
<proteinExistence type="inferred from homology"/>
<evidence type="ECO:0000313" key="16">
    <source>
        <dbReference type="EMBL" id="KAH3698957.1"/>
    </source>
</evidence>
<evidence type="ECO:0000256" key="10">
    <source>
        <dbReference type="ARBA" id="ARBA00022990"/>
    </source>
</evidence>
<evidence type="ECO:0000256" key="1">
    <source>
        <dbReference type="ARBA" id="ARBA00003195"/>
    </source>
</evidence>
<evidence type="ECO:0000313" key="17">
    <source>
        <dbReference type="Proteomes" id="UP000828390"/>
    </source>
</evidence>
<evidence type="ECO:0000256" key="15">
    <source>
        <dbReference type="SAM" id="MobiDB-lite"/>
    </source>
</evidence>
<dbReference type="EMBL" id="JAIWYP010000015">
    <property type="protein sequence ID" value="KAH3698957.1"/>
    <property type="molecule type" value="Genomic_DNA"/>
</dbReference>
<keyword evidence="11" id="KW-0496">Mitochondrion</keyword>
<comment type="similarity">
    <text evidence="3">Belongs to the complex I NDUFA7 subunit family.</text>
</comment>
<feature type="compositionally biased region" description="Basic and acidic residues" evidence="15">
    <location>
        <begin position="84"/>
        <end position="104"/>
    </location>
</feature>
<dbReference type="Proteomes" id="UP000828390">
    <property type="component" value="Unassembled WGS sequence"/>
</dbReference>
<protein>
    <recommendedName>
        <fullName evidence="5">NADH dehydrogenase [ubiquinone] 1 alpha subcomplex subunit 7</fullName>
    </recommendedName>
    <alternativeName>
        <fullName evidence="14">Complex I-B14.5a</fullName>
    </alternativeName>
    <alternativeName>
        <fullName evidence="13">NADH-ubiquinone oxidoreductase subunit B14.5a</fullName>
    </alternativeName>
</protein>
<dbReference type="InterPro" id="IPR009947">
    <property type="entry name" value="NDUA7"/>
</dbReference>
<dbReference type="AlphaFoldDB" id="A0A9D4BMT2"/>
<evidence type="ECO:0000256" key="11">
    <source>
        <dbReference type="ARBA" id="ARBA00023128"/>
    </source>
</evidence>
<dbReference type="GO" id="GO:0005743">
    <property type="term" value="C:mitochondrial inner membrane"/>
    <property type="evidence" value="ECO:0007669"/>
    <property type="project" value="UniProtKB-SubCell"/>
</dbReference>
<keyword evidence="10" id="KW-0007">Acetylation</keyword>
<evidence type="ECO:0000256" key="7">
    <source>
        <dbReference type="ARBA" id="ARBA00022660"/>
    </source>
</evidence>
<evidence type="ECO:0000256" key="2">
    <source>
        <dbReference type="ARBA" id="ARBA00004443"/>
    </source>
</evidence>
<feature type="region of interest" description="Disordered" evidence="15">
    <location>
        <begin position="29"/>
        <end position="48"/>
    </location>
</feature>
<evidence type="ECO:0000256" key="14">
    <source>
        <dbReference type="ARBA" id="ARBA00033401"/>
    </source>
</evidence>
<evidence type="ECO:0000256" key="9">
    <source>
        <dbReference type="ARBA" id="ARBA00022982"/>
    </source>
</evidence>
<dbReference type="PANTHER" id="PTHR12485">
    <property type="entry name" value="NADH-UBIQUINONE OXIDOREDUCTASE SUBUNIT B"/>
    <property type="match status" value="1"/>
</dbReference>
<dbReference type="PANTHER" id="PTHR12485:SF1">
    <property type="entry name" value="NADH DEHYDROGENASE [UBIQUINONE] 1 ALPHA SUBCOMPLEX SUBUNIT 7"/>
    <property type="match status" value="1"/>
</dbReference>
<accession>A0A9D4BMT2</accession>
<name>A0A9D4BMT2_DREPO</name>
<keyword evidence="12" id="KW-0472">Membrane</keyword>
<reference evidence="16" key="1">
    <citation type="journal article" date="2019" name="bioRxiv">
        <title>The Genome of the Zebra Mussel, Dreissena polymorpha: A Resource for Invasive Species Research.</title>
        <authorList>
            <person name="McCartney M.A."/>
            <person name="Auch B."/>
            <person name="Kono T."/>
            <person name="Mallez S."/>
            <person name="Zhang Y."/>
            <person name="Obille A."/>
            <person name="Becker A."/>
            <person name="Abrahante J.E."/>
            <person name="Garbe J."/>
            <person name="Badalamenti J.P."/>
            <person name="Herman A."/>
            <person name="Mangelson H."/>
            <person name="Liachko I."/>
            <person name="Sullivan S."/>
            <person name="Sone E.D."/>
            <person name="Koren S."/>
            <person name="Silverstein K.A.T."/>
            <person name="Beckman K.B."/>
            <person name="Gohl D.M."/>
        </authorList>
    </citation>
    <scope>NUCLEOTIDE SEQUENCE</scope>
    <source>
        <strain evidence="16">Duluth1</strain>
        <tissue evidence="16">Whole animal</tissue>
    </source>
</reference>
<comment type="subunit">
    <text evidence="4">Complex I is composed of 45 different subunits.</text>
</comment>
<gene>
    <name evidence="16" type="ORF">DPMN_073903</name>
</gene>
<feature type="region of interest" description="Disordered" evidence="15">
    <location>
        <begin position="77"/>
        <end position="104"/>
    </location>
</feature>
<keyword evidence="8" id="KW-0999">Mitochondrion inner membrane</keyword>
<keyword evidence="6" id="KW-0813">Transport</keyword>
<comment type="function">
    <text evidence="1">Accessory subunit of the mitochondrial membrane respiratory chain NADH dehydrogenase (Complex I), that is believed not to be involved in catalysis. Complex I functions in the transfer of electrons from NADH to the respiratory chain. The immediate electron acceptor for the enzyme is believed to be ubiquinone.</text>
</comment>
<reference evidence="16" key="2">
    <citation type="submission" date="2020-11" db="EMBL/GenBank/DDBJ databases">
        <authorList>
            <person name="McCartney M.A."/>
            <person name="Auch B."/>
            <person name="Kono T."/>
            <person name="Mallez S."/>
            <person name="Becker A."/>
            <person name="Gohl D.M."/>
            <person name="Silverstein K.A.T."/>
            <person name="Koren S."/>
            <person name="Bechman K.B."/>
            <person name="Herman A."/>
            <person name="Abrahante J.E."/>
            <person name="Garbe J."/>
        </authorList>
    </citation>
    <scope>NUCLEOTIDE SEQUENCE</scope>
    <source>
        <strain evidence="16">Duluth1</strain>
        <tissue evidence="16">Whole animal</tissue>
    </source>
</reference>
<evidence type="ECO:0000256" key="8">
    <source>
        <dbReference type="ARBA" id="ARBA00022792"/>
    </source>
</evidence>
<sequence length="104" mass="11814">MAGQYTPIVRKLMDLFGRRKVQDGLRIHADISARSQPPPSLPDGPSHKLAANYYMKRDGRREATPPKVVYSNTQEFLTSGSKPVTRETPKFRTPGKLEDYGHRF</sequence>
<dbReference type="GO" id="GO:0006120">
    <property type="term" value="P:mitochondrial electron transport, NADH to ubiquinone"/>
    <property type="evidence" value="ECO:0007669"/>
    <property type="project" value="TreeGrafter"/>
</dbReference>
<comment type="subcellular location">
    <subcellularLocation>
        <location evidence="2">Mitochondrion inner membrane</location>
        <topology evidence="2">Peripheral membrane protein</topology>
        <orientation evidence="2">Matrix side</orientation>
    </subcellularLocation>
</comment>
<organism evidence="16 17">
    <name type="scientific">Dreissena polymorpha</name>
    <name type="common">Zebra mussel</name>
    <name type="synonym">Mytilus polymorpha</name>
    <dbReference type="NCBI Taxonomy" id="45954"/>
    <lineage>
        <taxon>Eukaryota</taxon>
        <taxon>Metazoa</taxon>
        <taxon>Spiralia</taxon>
        <taxon>Lophotrochozoa</taxon>
        <taxon>Mollusca</taxon>
        <taxon>Bivalvia</taxon>
        <taxon>Autobranchia</taxon>
        <taxon>Heteroconchia</taxon>
        <taxon>Euheterodonta</taxon>
        <taxon>Imparidentia</taxon>
        <taxon>Neoheterodontei</taxon>
        <taxon>Myida</taxon>
        <taxon>Dreissenoidea</taxon>
        <taxon>Dreissenidae</taxon>
        <taxon>Dreissena</taxon>
    </lineage>
</organism>
<dbReference type="OrthoDB" id="10063829at2759"/>
<evidence type="ECO:0000256" key="4">
    <source>
        <dbReference type="ARBA" id="ARBA00011533"/>
    </source>
</evidence>
<evidence type="ECO:0000256" key="6">
    <source>
        <dbReference type="ARBA" id="ARBA00022448"/>
    </source>
</evidence>
<keyword evidence="7" id="KW-0679">Respiratory chain</keyword>
<keyword evidence="9" id="KW-0249">Electron transport</keyword>
<evidence type="ECO:0000256" key="13">
    <source>
        <dbReference type="ARBA" id="ARBA00030360"/>
    </source>
</evidence>